<dbReference type="GeneID" id="17256134"/>
<keyword evidence="6" id="KW-0479">Metal-binding</keyword>
<dbReference type="Gene3D" id="2.170.270.10">
    <property type="entry name" value="SET domain"/>
    <property type="match status" value="1"/>
</dbReference>
<dbReference type="HOGENOM" id="CLU_1221611_0_0_1"/>
<feature type="compositionally biased region" description="Pro residues" evidence="8">
    <location>
        <begin position="1"/>
        <end position="30"/>
    </location>
</feature>
<sequence length="227" mass="24466">MPPPSTSPPSRLPPGLPKPSLPPPSVPPPQALLGGKHQCKWCGKVFDSGGALGGHRSGNKTCPGYSAHDIGSADGNVAVGTGSPASPMIPQPSELGNFRLSPCGRERLPLSYAPHEALSIEYARRVVDYESLRAFETRDGRGWGLCCAKRLARGAIVVEAVGRCLSEAEFAQLGNKYEHHEYVVSFDDAMLERKRAVGDDVLYIDARQQGNMMRLCNDSETPNLKLM</sequence>
<keyword evidence="11" id="KW-1185">Reference proteome</keyword>
<dbReference type="GO" id="GO:0005694">
    <property type="term" value="C:chromosome"/>
    <property type="evidence" value="ECO:0007669"/>
    <property type="project" value="UniProtKB-SubCell"/>
</dbReference>
<dbReference type="GO" id="GO:0046872">
    <property type="term" value="F:metal ion binding"/>
    <property type="evidence" value="ECO:0007669"/>
    <property type="project" value="UniProtKB-KW"/>
</dbReference>
<dbReference type="InterPro" id="IPR050973">
    <property type="entry name" value="H3K9_Histone-Lys_N-MTase"/>
</dbReference>
<evidence type="ECO:0000256" key="2">
    <source>
        <dbReference type="ARBA" id="ARBA00022454"/>
    </source>
</evidence>
<dbReference type="PROSITE" id="PS50280">
    <property type="entry name" value="SET"/>
    <property type="match status" value="1"/>
</dbReference>
<dbReference type="RefSeq" id="XP_005762443.1">
    <property type="nucleotide sequence ID" value="XM_005762386.1"/>
</dbReference>
<accession>A0A0D3IFH9</accession>
<evidence type="ECO:0000256" key="7">
    <source>
        <dbReference type="ARBA" id="ARBA00022833"/>
    </source>
</evidence>
<keyword evidence="3" id="KW-0489">Methyltransferase</keyword>
<evidence type="ECO:0000256" key="3">
    <source>
        <dbReference type="ARBA" id="ARBA00022603"/>
    </source>
</evidence>
<dbReference type="Proteomes" id="UP000013827">
    <property type="component" value="Unassembled WGS sequence"/>
</dbReference>
<evidence type="ECO:0000313" key="10">
    <source>
        <dbReference type="EnsemblProtists" id="EOD10014"/>
    </source>
</evidence>
<keyword evidence="7" id="KW-0862">Zinc</keyword>
<evidence type="ECO:0000256" key="5">
    <source>
        <dbReference type="ARBA" id="ARBA00022691"/>
    </source>
</evidence>
<dbReference type="KEGG" id="ehx:EMIHUDRAFT_216151"/>
<dbReference type="PANTHER" id="PTHR46223">
    <property type="entry name" value="HISTONE-LYSINE N-METHYLTRANSFERASE SUV39H"/>
    <property type="match status" value="1"/>
</dbReference>
<dbReference type="PANTHER" id="PTHR46223:SF3">
    <property type="entry name" value="HISTONE-LYSINE N-METHYLTRANSFERASE SET-23"/>
    <property type="match status" value="1"/>
</dbReference>
<keyword evidence="4" id="KW-0808">Transferase</keyword>
<evidence type="ECO:0000256" key="1">
    <source>
        <dbReference type="ARBA" id="ARBA00004286"/>
    </source>
</evidence>
<name>A0A0D3IFH9_EMIH1</name>
<evidence type="ECO:0000259" key="9">
    <source>
        <dbReference type="PROSITE" id="PS50280"/>
    </source>
</evidence>
<proteinExistence type="predicted"/>
<dbReference type="GO" id="GO:0032259">
    <property type="term" value="P:methylation"/>
    <property type="evidence" value="ECO:0007669"/>
    <property type="project" value="UniProtKB-KW"/>
</dbReference>
<dbReference type="InterPro" id="IPR001214">
    <property type="entry name" value="SET_dom"/>
</dbReference>
<dbReference type="AlphaFoldDB" id="A0A0D3IFH9"/>
<organism evidence="10 11">
    <name type="scientific">Emiliania huxleyi (strain CCMP1516)</name>
    <dbReference type="NCBI Taxonomy" id="280463"/>
    <lineage>
        <taxon>Eukaryota</taxon>
        <taxon>Haptista</taxon>
        <taxon>Haptophyta</taxon>
        <taxon>Prymnesiophyceae</taxon>
        <taxon>Isochrysidales</taxon>
        <taxon>Noelaerhabdaceae</taxon>
        <taxon>Emiliania</taxon>
    </lineage>
</organism>
<dbReference type="PaxDb" id="2903-EOD10014"/>
<keyword evidence="2" id="KW-0158">Chromosome</keyword>
<feature type="domain" description="SET" evidence="9">
    <location>
        <begin position="130"/>
        <end position="227"/>
    </location>
</feature>
<evidence type="ECO:0000256" key="8">
    <source>
        <dbReference type="SAM" id="MobiDB-lite"/>
    </source>
</evidence>
<evidence type="ECO:0000256" key="4">
    <source>
        <dbReference type="ARBA" id="ARBA00022679"/>
    </source>
</evidence>
<keyword evidence="5" id="KW-0949">S-adenosyl-L-methionine</keyword>
<dbReference type="GO" id="GO:0008168">
    <property type="term" value="F:methyltransferase activity"/>
    <property type="evidence" value="ECO:0007669"/>
    <property type="project" value="UniProtKB-KW"/>
</dbReference>
<dbReference type="InterPro" id="IPR046341">
    <property type="entry name" value="SET_dom_sf"/>
</dbReference>
<reference evidence="11" key="1">
    <citation type="journal article" date="2013" name="Nature">
        <title>Pan genome of the phytoplankton Emiliania underpins its global distribution.</title>
        <authorList>
            <person name="Read B.A."/>
            <person name="Kegel J."/>
            <person name="Klute M.J."/>
            <person name="Kuo A."/>
            <person name="Lefebvre S.C."/>
            <person name="Maumus F."/>
            <person name="Mayer C."/>
            <person name="Miller J."/>
            <person name="Monier A."/>
            <person name="Salamov A."/>
            <person name="Young J."/>
            <person name="Aguilar M."/>
            <person name="Claverie J.M."/>
            <person name="Frickenhaus S."/>
            <person name="Gonzalez K."/>
            <person name="Herman E.K."/>
            <person name="Lin Y.C."/>
            <person name="Napier J."/>
            <person name="Ogata H."/>
            <person name="Sarno A.F."/>
            <person name="Shmutz J."/>
            <person name="Schroeder D."/>
            <person name="de Vargas C."/>
            <person name="Verret F."/>
            <person name="von Dassow P."/>
            <person name="Valentin K."/>
            <person name="Van de Peer Y."/>
            <person name="Wheeler G."/>
            <person name="Dacks J.B."/>
            <person name="Delwiche C.F."/>
            <person name="Dyhrman S.T."/>
            <person name="Glockner G."/>
            <person name="John U."/>
            <person name="Richards T."/>
            <person name="Worden A.Z."/>
            <person name="Zhang X."/>
            <person name="Grigoriev I.V."/>
            <person name="Allen A.E."/>
            <person name="Bidle K."/>
            <person name="Borodovsky M."/>
            <person name="Bowler C."/>
            <person name="Brownlee C."/>
            <person name="Cock J.M."/>
            <person name="Elias M."/>
            <person name="Gladyshev V.N."/>
            <person name="Groth M."/>
            <person name="Guda C."/>
            <person name="Hadaegh A."/>
            <person name="Iglesias-Rodriguez M.D."/>
            <person name="Jenkins J."/>
            <person name="Jones B.M."/>
            <person name="Lawson T."/>
            <person name="Leese F."/>
            <person name="Lindquist E."/>
            <person name="Lobanov A."/>
            <person name="Lomsadze A."/>
            <person name="Malik S.B."/>
            <person name="Marsh M.E."/>
            <person name="Mackinder L."/>
            <person name="Mock T."/>
            <person name="Mueller-Roeber B."/>
            <person name="Pagarete A."/>
            <person name="Parker M."/>
            <person name="Probert I."/>
            <person name="Quesneville H."/>
            <person name="Raines C."/>
            <person name="Rensing S.A."/>
            <person name="Riano-Pachon D.M."/>
            <person name="Richier S."/>
            <person name="Rokitta S."/>
            <person name="Shiraiwa Y."/>
            <person name="Soanes D.M."/>
            <person name="van der Giezen M."/>
            <person name="Wahlund T.M."/>
            <person name="Williams B."/>
            <person name="Wilson W."/>
            <person name="Wolfe G."/>
            <person name="Wurch L.L."/>
        </authorList>
    </citation>
    <scope>NUCLEOTIDE SEQUENCE</scope>
</reference>
<reference evidence="10" key="2">
    <citation type="submission" date="2024-10" db="UniProtKB">
        <authorList>
            <consortium name="EnsemblProtists"/>
        </authorList>
    </citation>
    <scope>IDENTIFICATION</scope>
</reference>
<feature type="region of interest" description="Disordered" evidence="8">
    <location>
        <begin position="1"/>
        <end position="32"/>
    </location>
</feature>
<evidence type="ECO:0000256" key="6">
    <source>
        <dbReference type="ARBA" id="ARBA00022723"/>
    </source>
</evidence>
<evidence type="ECO:0000313" key="11">
    <source>
        <dbReference type="Proteomes" id="UP000013827"/>
    </source>
</evidence>
<dbReference type="SUPFAM" id="SSF82199">
    <property type="entry name" value="SET domain"/>
    <property type="match status" value="1"/>
</dbReference>
<protein>
    <recommendedName>
        <fullName evidence="9">SET domain-containing protein</fullName>
    </recommendedName>
</protein>
<dbReference type="STRING" id="2903.R1DMY5"/>
<dbReference type="EnsemblProtists" id="EOD10014">
    <property type="protein sequence ID" value="EOD10014"/>
    <property type="gene ID" value="EMIHUDRAFT_216151"/>
</dbReference>
<comment type="subcellular location">
    <subcellularLocation>
        <location evidence="1">Chromosome</location>
    </subcellularLocation>
</comment>